<dbReference type="CDD" id="cd00114">
    <property type="entry name" value="LIGANc"/>
    <property type="match status" value="1"/>
</dbReference>
<dbReference type="InterPro" id="IPR001357">
    <property type="entry name" value="BRCT_dom"/>
</dbReference>
<dbReference type="EC" id="6.5.1.2" evidence="2 14"/>
<dbReference type="OrthoDB" id="9759736at2"/>
<keyword evidence="18" id="KW-1185">Reference proteome</keyword>
<dbReference type="PROSITE" id="PS50172">
    <property type="entry name" value="BRCT"/>
    <property type="match status" value="1"/>
</dbReference>
<dbReference type="InterPro" id="IPR010994">
    <property type="entry name" value="RuvA_2-like"/>
</dbReference>
<gene>
    <name evidence="14" type="primary">ligA</name>
    <name evidence="17" type="ORF">LPB3_16475</name>
</gene>
<dbReference type="InterPro" id="IPR003583">
    <property type="entry name" value="Hlx-hairpin-Hlx_DNA-bd_motif"/>
</dbReference>
<dbReference type="GO" id="GO:0006281">
    <property type="term" value="P:DNA repair"/>
    <property type="evidence" value="ECO:0007669"/>
    <property type="project" value="UniProtKB-KW"/>
</dbReference>
<keyword evidence="7 14" id="KW-0227">DNA damage</keyword>
<dbReference type="GO" id="GO:0005829">
    <property type="term" value="C:cytosol"/>
    <property type="evidence" value="ECO:0007669"/>
    <property type="project" value="TreeGrafter"/>
</dbReference>
<dbReference type="CDD" id="cd17748">
    <property type="entry name" value="BRCT_DNA_ligase_like"/>
    <property type="match status" value="1"/>
</dbReference>
<dbReference type="GO" id="GO:0046872">
    <property type="term" value="F:metal ion binding"/>
    <property type="evidence" value="ECO:0007669"/>
    <property type="project" value="UniProtKB-KW"/>
</dbReference>
<evidence type="ECO:0000259" key="16">
    <source>
        <dbReference type="PROSITE" id="PS50172"/>
    </source>
</evidence>
<dbReference type="PANTHER" id="PTHR23389:SF9">
    <property type="entry name" value="DNA LIGASE"/>
    <property type="match status" value="1"/>
</dbReference>
<dbReference type="InterPro" id="IPR033136">
    <property type="entry name" value="DNA_ligase_CS"/>
</dbReference>
<feature type="binding site" evidence="14">
    <location>
        <begin position="31"/>
        <end position="35"/>
    </location>
    <ligand>
        <name>NAD(+)</name>
        <dbReference type="ChEBI" id="CHEBI:57540"/>
    </ligand>
</feature>
<dbReference type="InterPro" id="IPR004150">
    <property type="entry name" value="NAD_DNA_ligase_OB"/>
</dbReference>
<dbReference type="PROSITE" id="PS01055">
    <property type="entry name" value="DNA_LIGASE_N1"/>
    <property type="match status" value="1"/>
</dbReference>
<comment type="function">
    <text evidence="1 14">DNA ligase that catalyzes the formation of phosphodiester linkages between 5'-phosphoryl and 3'-hydroxyl groups in double-stranded DNA using NAD as a coenzyme and as the energy source for the reaction. It is essential for DNA replication and repair of damaged DNA.</text>
</comment>
<dbReference type="SUPFAM" id="SSF47781">
    <property type="entry name" value="RuvA domain 2-like"/>
    <property type="match status" value="1"/>
</dbReference>
<dbReference type="FunFam" id="3.30.470.30:FF:000001">
    <property type="entry name" value="DNA ligase"/>
    <property type="match status" value="1"/>
</dbReference>
<dbReference type="InterPro" id="IPR013839">
    <property type="entry name" value="DNAligase_adenylation"/>
</dbReference>
<sequence length="665" mass="75038">MDIKERIDVLRAELDAHNYNYYVLDNATISDFDFDIKLKELEKLEKENPIFFDVNSPTQRVGGSITKNFNTVVHQNRMYSLDNSYSKDDLLDWEKRIQKMLGTSEIEYTCELKFDGASINLTYENGQFIKAVTRGDGFQGDEVTNNIKTIRSIPLSIKKDFVKDFEMRGEIILPLDGFIKMNEERVANDEEEYRNPRNTASGSLKLQDSSEVAKRPLDCLLYQVVTSERKYKTHFESLENARKVGFKVPKTIAVAKNIEEVFDFVNKWDTKRHTLPYETDGVVIKVNNLQQQEELGYTSKAPRWAIAYKFKAEQVSTILNEITYQVGRTGAITPVANLEPVQLAGTTVKRASLHNADQIEKLDIRENDTVFVEKGGEIIPKIIAVDITKRPISSTPTAYATNCPECNTELVRTEGDAKHYCPNEFGCAPQITGRIQHFISRKAMDIDGLGGETVDLLRKEGLIKNYADLYDLKVEQVIPLERMAEKSAQNMISGIEKSKEIPFEKVLFALGIRFVGETVAKKLAKHFKSIDNLMSATFEELINVDEIGDRIAQSIIEFSSNEGNINLINRLKEVGVQLEVSAESLENQTNKLEGQIFVVSGVFHQMSRNELKKAIEDNGGKVSSSISKKTNFIIAGDNMGPSKLTKAQDLGVTIISEQDFIDKIS</sequence>
<dbReference type="InterPro" id="IPR018239">
    <property type="entry name" value="DNA_ligase_AS"/>
</dbReference>
<keyword evidence="14" id="KW-0464">Manganese</keyword>
<evidence type="ECO:0000313" key="17">
    <source>
        <dbReference type="EMBL" id="OBY61405.1"/>
    </source>
</evidence>
<feature type="binding site" evidence="14">
    <location>
        <position position="134"/>
    </location>
    <ligand>
        <name>NAD(+)</name>
        <dbReference type="ChEBI" id="CHEBI:57540"/>
    </ligand>
</feature>
<dbReference type="GO" id="GO:0003677">
    <property type="term" value="F:DNA binding"/>
    <property type="evidence" value="ECO:0007669"/>
    <property type="project" value="InterPro"/>
</dbReference>
<dbReference type="PROSITE" id="PS01056">
    <property type="entry name" value="DNA_LIGASE_N2"/>
    <property type="match status" value="1"/>
</dbReference>
<comment type="catalytic activity">
    <reaction evidence="12 14 15">
        <text>NAD(+) + (deoxyribonucleotide)n-3'-hydroxyl + 5'-phospho-(deoxyribonucleotide)m = (deoxyribonucleotide)n+m + AMP + beta-nicotinamide D-nucleotide.</text>
        <dbReference type="EC" id="6.5.1.2"/>
    </reaction>
</comment>
<feature type="binding site" evidence="14">
    <location>
        <position position="421"/>
    </location>
    <ligand>
        <name>Zn(2+)</name>
        <dbReference type="ChEBI" id="CHEBI:29105"/>
    </ligand>
</feature>
<keyword evidence="5 14" id="KW-0235">DNA replication</keyword>
<dbReference type="NCBIfam" id="NF005932">
    <property type="entry name" value="PRK07956.1"/>
    <property type="match status" value="1"/>
</dbReference>
<evidence type="ECO:0000256" key="9">
    <source>
        <dbReference type="ARBA" id="ARBA00022842"/>
    </source>
</evidence>
<dbReference type="SUPFAM" id="SSF56091">
    <property type="entry name" value="DNA ligase/mRNA capping enzyme, catalytic domain"/>
    <property type="match status" value="1"/>
</dbReference>
<evidence type="ECO:0000256" key="14">
    <source>
        <dbReference type="HAMAP-Rule" id="MF_01588"/>
    </source>
</evidence>
<keyword evidence="9 14" id="KW-0460">Magnesium</keyword>
<dbReference type="Gene3D" id="3.40.50.10190">
    <property type="entry name" value="BRCT domain"/>
    <property type="match status" value="1"/>
</dbReference>
<feature type="binding site" evidence="14">
    <location>
        <position position="111"/>
    </location>
    <ligand>
        <name>NAD(+)</name>
        <dbReference type="ChEBI" id="CHEBI:57540"/>
    </ligand>
</feature>
<keyword evidence="8 14" id="KW-0862">Zinc</keyword>
<feature type="binding site" evidence="14">
    <location>
        <position position="309"/>
    </location>
    <ligand>
        <name>NAD(+)</name>
        <dbReference type="ChEBI" id="CHEBI:57540"/>
    </ligand>
</feature>
<evidence type="ECO:0000256" key="8">
    <source>
        <dbReference type="ARBA" id="ARBA00022833"/>
    </source>
</evidence>
<evidence type="ECO:0000256" key="10">
    <source>
        <dbReference type="ARBA" id="ARBA00023027"/>
    </source>
</evidence>
<keyword evidence="11 14" id="KW-0234">DNA repair</keyword>
<dbReference type="FunFam" id="1.10.150.20:FF:000007">
    <property type="entry name" value="DNA ligase"/>
    <property type="match status" value="1"/>
</dbReference>
<dbReference type="GO" id="GO:0006260">
    <property type="term" value="P:DNA replication"/>
    <property type="evidence" value="ECO:0007669"/>
    <property type="project" value="UniProtKB-KW"/>
</dbReference>
<evidence type="ECO:0000256" key="11">
    <source>
        <dbReference type="ARBA" id="ARBA00023204"/>
    </source>
</evidence>
<dbReference type="Pfam" id="PF00533">
    <property type="entry name" value="BRCT"/>
    <property type="match status" value="1"/>
</dbReference>
<evidence type="ECO:0000256" key="13">
    <source>
        <dbReference type="ARBA" id="ARBA00060881"/>
    </source>
</evidence>
<feature type="domain" description="BRCT" evidence="16">
    <location>
        <begin position="587"/>
        <end position="665"/>
    </location>
</feature>
<dbReference type="Pfam" id="PF03119">
    <property type="entry name" value="DNA_ligase_ZBD"/>
    <property type="match status" value="1"/>
</dbReference>
<dbReference type="SMART" id="SM00292">
    <property type="entry name" value="BRCT"/>
    <property type="match status" value="1"/>
</dbReference>
<accession>A0A1B8TP59</accession>
<organism evidence="17 18">
    <name type="scientific">Polaribacter vadi</name>
    <dbReference type="NCBI Taxonomy" id="1774273"/>
    <lineage>
        <taxon>Bacteria</taxon>
        <taxon>Pseudomonadati</taxon>
        <taxon>Bacteroidota</taxon>
        <taxon>Flavobacteriia</taxon>
        <taxon>Flavobacteriales</taxon>
        <taxon>Flavobacteriaceae</taxon>
    </lineage>
</organism>
<dbReference type="PANTHER" id="PTHR23389">
    <property type="entry name" value="CHROMOSOME TRANSMISSION FIDELITY FACTOR 18"/>
    <property type="match status" value="1"/>
</dbReference>
<feature type="binding site" evidence="14">
    <location>
        <begin position="80"/>
        <end position="81"/>
    </location>
    <ligand>
        <name>NAD(+)</name>
        <dbReference type="ChEBI" id="CHEBI:57540"/>
    </ligand>
</feature>
<keyword evidence="10 14" id="KW-0520">NAD</keyword>
<dbReference type="InterPro" id="IPR012340">
    <property type="entry name" value="NA-bd_OB-fold"/>
</dbReference>
<dbReference type="KEGG" id="pob:LPB03_00075"/>
<keyword evidence="6 14" id="KW-0479">Metal-binding</keyword>
<evidence type="ECO:0000313" key="18">
    <source>
        <dbReference type="Proteomes" id="UP000092584"/>
    </source>
</evidence>
<feature type="binding site" evidence="14">
    <location>
        <position position="427"/>
    </location>
    <ligand>
        <name>Zn(2+)</name>
        <dbReference type="ChEBI" id="CHEBI:29105"/>
    </ligand>
</feature>
<evidence type="ECO:0000256" key="3">
    <source>
        <dbReference type="ARBA" id="ARBA00013308"/>
    </source>
</evidence>
<feature type="active site" description="N6-AMP-lysine intermediate" evidence="14">
    <location>
        <position position="113"/>
    </location>
</feature>
<comment type="cofactor">
    <cofactor evidence="14">
        <name>Mg(2+)</name>
        <dbReference type="ChEBI" id="CHEBI:18420"/>
    </cofactor>
    <cofactor evidence="14">
        <name>Mn(2+)</name>
        <dbReference type="ChEBI" id="CHEBI:29035"/>
    </cofactor>
</comment>
<feature type="binding site" evidence="14">
    <location>
        <position position="406"/>
    </location>
    <ligand>
        <name>Zn(2+)</name>
        <dbReference type="ChEBI" id="CHEBI:29105"/>
    </ligand>
</feature>
<evidence type="ECO:0000256" key="2">
    <source>
        <dbReference type="ARBA" id="ARBA00012722"/>
    </source>
</evidence>
<dbReference type="InterPro" id="IPR036420">
    <property type="entry name" value="BRCT_dom_sf"/>
</dbReference>
<comment type="similarity">
    <text evidence="13 14">Belongs to the NAD-dependent DNA ligase family. LigA subfamily.</text>
</comment>
<dbReference type="Gene3D" id="6.20.10.30">
    <property type="match status" value="1"/>
</dbReference>
<evidence type="ECO:0000256" key="12">
    <source>
        <dbReference type="ARBA" id="ARBA00034005"/>
    </source>
</evidence>
<dbReference type="NCBIfam" id="TIGR00575">
    <property type="entry name" value="dnlj"/>
    <property type="match status" value="1"/>
</dbReference>
<feature type="binding site" evidence="14">
    <location>
        <position position="285"/>
    </location>
    <ligand>
        <name>NAD(+)</name>
        <dbReference type="ChEBI" id="CHEBI:57540"/>
    </ligand>
</feature>
<protein>
    <recommendedName>
        <fullName evidence="3 14">DNA ligase</fullName>
        <ecNumber evidence="2 14">6.5.1.2</ecNumber>
    </recommendedName>
    <alternativeName>
        <fullName evidence="14">Polydeoxyribonucleotide synthase [NAD(+)]</fullName>
    </alternativeName>
</protein>
<dbReference type="FunFam" id="1.10.150.20:FF:000006">
    <property type="entry name" value="DNA ligase"/>
    <property type="match status" value="1"/>
</dbReference>
<dbReference type="Pfam" id="PF12826">
    <property type="entry name" value="HHH_2"/>
    <property type="match status" value="1"/>
</dbReference>
<dbReference type="STRING" id="1774273.LPB03_00075"/>
<evidence type="ECO:0000256" key="7">
    <source>
        <dbReference type="ARBA" id="ARBA00022763"/>
    </source>
</evidence>
<dbReference type="Gene3D" id="3.30.470.30">
    <property type="entry name" value="DNA ligase/mRNA capping enzyme"/>
    <property type="match status" value="1"/>
</dbReference>
<feature type="binding site" evidence="14">
    <location>
        <position position="403"/>
    </location>
    <ligand>
        <name>Zn(2+)</name>
        <dbReference type="ChEBI" id="CHEBI:29105"/>
    </ligand>
</feature>
<dbReference type="AlphaFoldDB" id="A0A1B8TP59"/>
<dbReference type="HAMAP" id="MF_01588">
    <property type="entry name" value="DNA_ligase_A"/>
    <property type="match status" value="1"/>
</dbReference>
<proteinExistence type="inferred from homology"/>
<dbReference type="InterPro" id="IPR041663">
    <property type="entry name" value="DisA/LigA_HHH"/>
</dbReference>
<dbReference type="Pfam" id="PF03120">
    <property type="entry name" value="OB_DNA_ligase"/>
    <property type="match status" value="1"/>
</dbReference>
<evidence type="ECO:0000256" key="1">
    <source>
        <dbReference type="ARBA" id="ARBA00004067"/>
    </source>
</evidence>
<dbReference type="PIRSF" id="PIRSF001604">
    <property type="entry name" value="LigA"/>
    <property type="match status" value="1"/>
</dbReference>
<dbReference type="InterPro" id="IPR001679">
    <property type="entry name" value="DNA_ligase"/>
</dbReference>
<evidence type="ECO:0000256" key="4">
    <source>
        <dbReference type="ARBA" id="ARBA00022598"/>
    </source>
</evidence>
<dbReference type="SUPFAM" id="SSF52113">
    <property type="entry name" value="BRCT domain"/>
    <property type="match status" value="1"/>
</dbReference>
<dbReference type="GO" id="GO:0003911">
    <property type="term" value="F:DNA ligase (NAD+) activity"/>
    <property type="evidence" value="ECO:0007669"/>
    <property type="project" value="UniProtKB-UniRule"/>
</dbReference>
<feature type="binding site" evidence="14">
    <location>
        <position position="170"/>
    </location>
    <ligand>
        <name>NAD(+)</name>
        <dbReference type="ChEBI" id="CHEBI:57540"/>
    </ligand>
</feature>
<dbReference type="Pfam" id="PF01653">
    <property type="entry name" value="DNA_ligase_aden"/>
    <property type="match status" value="1"/>
</dbReference>
<dbReference type="FunFam" id="2.40.50.140:FF:000012">
    <property type="entry name" value="DNA ligase"/>
    <property type="match status" value="1"/>
</dbReference>
<dbReference type="Gene3D" id="1.10.287.610">
    <property type="entry name" value="Helix hairpin bin"/>
    <property type="match status" value="1"/>
</dbReference>
<dbReference type="SMART" id="SM00532">
    <property type="entry name" value="LIGANc"/>
    <property type="match status" value="1"/>
</dbReference>
<dbReference type="SUPFAM" id="SSF50249">
    <property type="entry name" value="Nucleic acid-binding proteins"/>
    <property type="match status" value="1"/>
</dbReference>
<dbReference type="InterPro" id="IPR013840">
    <property type="entry name" value="DNAligase_N"/>
</dbReference>
<dbReference type="Gene3D" id="1.10.150.20">
    <property type="entry name" value="5' to 3' exonuclease, C-terminal subdomain"/>
    <property type="match status" value="2"/>
</dbReference>
<evidence type="ECO:0000256" key="5">
    <source>
        <dbReference type="ARBA" id="ARBA00022705"/>
    </source>
</evidence>
<dbReference type="SMART" id="SM00278">
    <property type="entry name" value="HhH1"/>
    <property type="match status" value="4"/>
</dbReference>
<keyword evidence="4 14" id="KW-0436">Ligase</keyword>
<evidence type="ECO:0000256" key="15">
    <source>
        <dbReference type="RuleBase" id="RU000618"/>
    </source>
</evidence>
<dbReference type="RefSeq" id="WP_065320735.1">
    <property type="nucleotide sequence ID" value="NZ_CP017477.1"/>
</dbReference>
<dbReference type="Gene3D" id="2.40.50.140">
    <property type="entry name" value="Nucleic acid-binding proteins"/>
    <property type="match status" value="1"/>
</dbReference>
<comment type="caution">
    <text evidence="17">The sequence shown here is derived from an EMBL/GenBank/DDBJ whole genome shotgun (WGS) entry which is preliminary data.</text>
</comment>
<dbReference type="Proteomes" id="UP000092584">
    <property type="component" value="Unassembled WGS sequence"/>
</dbReference>
<dbReference type="InterPro" id="IPR004149">
    <property type="entry name" value="Znf_DNAligase_C4"/>
</dbReference>
<name>A0A1B8TP59_9FLAO</name>
<reference evidence="18" key="1">
    <citation type="submission" date="2016-02" db="EMBL/GenBank/DDBJ databases">
        <authorList>
            <person name="Shin S.-K."/>
            <person name="Yi H."/>
            <person name="Kim E."/>
        </authorList>
    </citation>
    <scope>NUCLEOTIDE SEQUENCE [LARGE SCALE GENOMIC DNA]</scope>
    <source>
        <strain evidence="18">LPB0003</strain>
    </source>
</reference>
<evidence type="ECO:0000256" key="6">
    <source>
        <dbReference type="ARBA" id="ARBA00022723"/>
    </source>
</evidence>
<dbReference type="EMBL" id="LSFM01000027">
    <property type="protein sequence ID" value="OBY61405.1"/>
    <property type="molecule type" value="Genomic_DNA"/>
</dbReference>